<feature type="domain" description="Mce/MlaD" evidence="1">
    <location>
        <begin position="34"/>
        <end position="109"/>
    </location>
</feature>
<dbReference type="PROSITE" id="PS51257">
    <property type="entry name" value="PROKAR_LIPOPROTEIN"/>
    <property type="match status" value="1"/>
</dbReference>
<dbReference type="Pfam" id="PF02470">
    <property type="entry name" value="MlaD"/>
    <property type="match status" value="1"/>
</dbReference>
<dbReference type="GO" id="GO:0005576">
    <property type="term" value="C:extracellular region"/>
    <property type="evidence" value="ECO:0007669"/>
    <property type="project" value="TreeGrafter"/>
</dbReference>
<organism evidence="2 3">
    <name type="scientific">Gordonia crocea</name>
    <dbReference type="NCBI Taxonomy" id="589162"/>
    <lineage>
        <taxon>Bacteria</taxon>
        <taxon>Bacillati</taxon>
        <taxon>Actinomycetota</taxon>
        <taxon>Actinomycetes</taxon>
        <taxon>Mycobacteriales</taxon>
        <taxon>Gordoniaceae</taxon>
        <taxon>Gordonia</taxon>
    </lineage>
</organism>
<dbReference type="PANTHER" id="PTHR33371">
    <property type="entry name" value="INTERMEMBRANE PHOSPHOLIPID TRANSPORT SYSTEM BINDING PROTEIN MLAD-RELATED"/>
    <property type="match status" value="1"/>
</dbReference>
<dbReference type="OrthoDB" id="4368973at2"/>
<dbReference type="InterPro" id="IPR052336">
    <property type="entry name" value="MlaD_Phospholipid_Transporter"/>
</dbReference>
<dbReference type="Proteomes" id="UP000444980">
    <property type="component" value="Unassembled WGS sequence"/>
</dbReference>
<name>A0A7M3SVG8_9ACTN</name>
<dbReference type="InterPro" id="IPR003399">
    <property type="entry name" value="Mce/MlaD"/>
</dbReference>
<comment type="caution">
    <text evidence="2">The sequence shown here is derived from an EMBL/GenBank/DDBJ whole genome shotgun (WGS) entry which is preliminary data.</text>
</comment>
<evidence type="ECO:0000313" key="3">
    <source>
        <dbReference type="Proteomes" id="UP000444980"/>
    </source>
</evidence>
<dbReference type="PANTHER" id="PTHR33371:SF15">
    <property type="entry name" value="LIPOPROTEIN LPRN"/>
    <property type="match status" value="1"/>
</dbReference>
<proteinExistence type="predicted"/>
<gene>
    <name evidence="2" type="ORF">nbrc107697_06810</name>
</gene>
<keyword evidence="3" id="KW-1185">Reference proteome</keyword>
<evidence type="ECO:0000259" key="1">
    <source>
        <dbReference type="Pfam" id="PF02470"/>
    </source>
</evidence>
<reference evidence="3" key="1">
    <citation type="submission" date="2019-06" db="EMBL/GenBank/DDBJ databases">
        <title>Gordonia isolated from sludge of a wastewater treatment plant.</title>
        <authorList>
            <person name="Tamura T."/>
            <person name="Aoyama K."/>
            <person name="Kang Y."/>
            <person name="Saito S."/>
            <person name="Akiyama N."/>
            <person name="Yazawa K."/>
            <person name="Gonoi T."/>
            <person name="Mikami Y."/>
        </authorList>
    </citation>
    <scope>NUCLEOTIDE SEQUENCE [LARGE SCALE GENOMIC DNA]</scope>
    <source>
        <strain evidence="3">NBRC 107697</strain>
    </source>
</reference>
<sequence length="330" mass="35321">MSAGWRRAVLAVVVAALVAGCDLGVVPGANRDDTYRLNIEFSSVLNIPSGAKVLVDGVPVGRLAGVALRRDRAVVTITLDRKRLLPDSTRAELRQMTLLGDLYIALVPPSGADGPMLRDGATIPITQTEPPANVETTLLSLSQFINGGLLARAQELGRKANAALPGPDELRRLSGSAAHQLSQLGDSVDRMDRLVQNGSAMVGSLARNRATVERTLTIGPERFAAIQQMLLSIIELIADLRVLTKPGGDLLAGRTYPDLKRMLSQANPWLMEIARADTSVPENLTALRDLLVAKIQPFLLGRGQVDITRIDDTKGRATKVVDLLQAIGVV</sequence>
<dbReference type="EMBL" id="BJOU01000001">
    <property type="protein sequence ID" value="GED96642.1"/>
    <property type="molecule type" value="Genomic_DNA"/>
</dbReference>
<protein>
    <submittedName>
        <fullName evidence="2">Putative Mce family protein</fullName>
    </submittedName>
</protein>
<evidence type="ECO:0000313" key="2">
    <source>
        <dbReference type="EMBL" id="GED96642.1"/>
    </source>
</evidence>
<accession>A0A7M3SVG8</accession>
<dbReference type="AlphaFoldDB" id="A0A7M3SVG8"/>